<dbReference type="Gene3D" id="3.40.50.300">
    <property type="entry name" value="P-loop containing nucleotide triphosphate hydrolases"/>
    <property type="match status" value="1"/>
</dbReference>
<dbReference type="SUPFAM" id="SSF52540">
    <property type="entry name" value="P-loop containing nucleoside triphosphate hydrolases"/>
    <property type="match status" value="1"/>
</dbReference>
<accession>A0ABS7I1U7</accession>
<keyword evidence="10" id="KW-0812">Transmembrane</keyword>
<feature type="domain" description="AAA" evidence="11">
    <location>
        <begin position="260"/>
        <end position="378"/>
    </location>
</feature>
<dbReference type="InterPro" id="IPR050445">
    <property type="entry name" value="Bact_polysacc_biosynth/exp"/>
</dbReference>
<dbReference type="NCBIfam" id="TIGR01007">
    <property type="entry name" value="eps_fam"/>
    <property type="match status" value="1"/>
</dbReference>
<reference evidence="12 13" key="1">
    <citation type="journal article" date="2021" name="MBio">
        <title>Poor Competitiveness of Bradyrhizobium in Pigeon Pea Root Colonization in Indian Soils.</title>
        <authorList>
            <person name="Chalasani D."/>
            <person name="Basu A."/>
            <person name="Pullabhotla S.V.S.R.N."/>
            <person name="Jorrin B."/>
            <person name="Neal A.L."/>
            <person name="Poole P.S."/>
            <person name="Podile A.R."/>
            <person name="Tkacz A."/>
        </authorList>
    </citation>
    <scope>NUCLEOTIDE SEQUENCE [LARGE SCALE GENOMIC DNA]</scope>
    <source>
        <strain evidence="12 13">HU12</strain>
    </source>
</reference>
<dbReference type="RefSeq" id="WP_220290219.1">
    <property type="nucleotide sequence ID" value="NZ_JAEUAX010000014.1"/>
</dbReference>
<dbReference type="InterPro" id="IPR005702">
    <property type="entry name" value="Wzc-like_C"/>
</dbReference>
<keyword evidence="6" id="KW-0067">ATP-binding</keyword>
<dbReference type="InterPro" id="IPR025669">
    <property type="entry name" value="AAA_dom"/>
</dbReference>
<dbReference type="CDD" id="cd05387">
    <property type="entry name" value="BY-kinase"/>
    <property type="match status" value="1"/>
</dbReference>
<dbReference type="Pfam" id="PF13614">
    <property type="entry name" value="AAA_31"/>
    <property type="match status" value="1"/>
</dbReference>
<evidence type="ECO:0000256" key="3">
    <source>
        <dbReference type="ARBA" id="ARBA00022679"/>
    </source>
</evidence>
<keyword evidence="13" id="KW-1185">Reference proteome</keyword>
<keyword evidence="5" id="KW-0418">Kinase</keyword>
<feature type="region of interest" description="Disordered" evidence="9">
    <location>
        <begin position="438"/>
        <end position="547"/>
    </location>
</feature>
<evidence type="ECO:0000256" key="8">
    <source>
        <dbReference type="ARBA" id="ARBA00051245"/>
    </source>
</evidence>
<evidence type="ECO:0000256" key="9">
    <source>
        <dbReference type="SAM" id="MobiDB-lite"/>
    </source>
</evidence>
<feature type="compositionally biased region" description="Basic and acidic residues" evidence="9">
    <location>
        <begin position="467"/>
        <end position="498"/>
    </location>
</feature>
<evidence type="ECO:0000256" key="2">
    <source>
        <dbReference type="ARBA" id="ARBA00011903"/>
    </source>
</evidence>
<dbReference type="InterPro" id="IPR027417">
    <property type="entry name" value="P-loop_NTPase"/>
</dbReference>
<evidence type="ECO:0000256" key="6">
    <source>
        <dbReference type="ARBA" id="ARBA00022840"/>
    </source>
</evidence>
<evidence type="ECO:0000259" key="11">
    <source>
        <dbReference type="Pfam" id="PF13614"/>
    </source>
</evidence>
<dbReference type="EMBL" id="JAEUAX010000014">
    <property type="protein sequence ID" value="MBW9111636.1"/>
    <property type="molecule type" value="Genomic_DNA"/>
</dbReference>
<evidence type="ECO:0000256" key="7">
    <source>
        <dbReference type="ARBA" id="ARBA00023137"/>
    </source>
</evidence>
<sequence>METRSMLRLVRHHWAVVVACLMIGVLGGWALVVAAPREYTASADVFVTVTGGASTGELAQSSNFSQLQARNFSAVATREVVLKPVITSLDLDVTISQLRRQVSTSVPLNTSVITISATDESPERAAAIANSVSTYLAEVVPSLTPRVDGQSPVRLQVIESATAPSAPSSPNVPLLLLTGVLAGLVAAAVVVVLRGVVDARVRDKDQVAEITGLPVLGVVSFDRRAQRDPIAVVKSGSRRGEEYRQLRANLRFLQPGEPHKVFSITSSRPGEGKSATAANIAAALAASGLEVCLVEADLRRPTLSDVLDLPEYTGFTDVLTGDITLDEAIVSWGPDDLKVVLAGSRPPNPSELLESAAASDALRRIRERFDVTIIDCPPLNPVPDGAVLARLLGGVILVIGARVLRVRELRRAMDRLTAMGASVEGAVFNLSRAREDHRYSYSPTKAPARPPEADTADAEPAAAPGGGDRHAEAIADADSRGDGGVREALADEYERIGADDSFADDDDGIDDIDWTTDEGSDARSPRRRSARRASVPPIRGADSARDA</sequence>
<protein>
    <recommendedName>
        <fullName evidence="2">non-specific protein-tyrosine kinase</fullName>
        <ecNumber evidence="2">2.7.10.2</ecNumber>
    </recommendedName>
</protein>
<organism evidence="12 13">
    <name type="scientific">Microbacterium ureisolvens</name>
    <dbReference type="NCBI Taxonomy" id="2781186"/>
    <lineage>
        <taxon>Bacteria</taxon>
        <taxon>Bacillati</taxon>
        <taxon>Actinomycetota</taxon>
        <taxon>Actinomycetes</taxon>
        <taxon>Micrococcales</taxon>
        <taxon>Microbacteriaceae</taxon>
        <taxon>Microbacterium</taxon>
    </lineage>
</organism>
<dbReference type="Proteomes" id="UP000777440">
    <property type="component" value="Unassembled WGS sequence"/>
</dbReference>
<dbReference type="EC" id="2.7.10.2" evidence="2"/>
<name>A0ABS7I1U7_9MICO</name>
<gene>
    <name evidence="12" type="ORF">JNB61_17850</name>
</gene>
<keyword evidence="7" id="KW-0829">Tyrosine-protein kinase</keyword>
<feature type="transmembrane region" description="Helical" evidence="10">
    <location>
        <begin position="174"/>
        <end position="197"/>
    </location>
</feature>
<evidence type="ECO:0000256" key="5">
    <source>
        <dbReference type="ARBA" id="ARBA00022777"/>
    </source>
</evidence>
<keyword evidence="10" id="KW-0472">Membrane</keyword>
<comment type="caution">
    <text evidence="12">The sequence shown here is derived from an EMBL/GenBank/DDBJ whole genome shotgun (WGS) entry which is preliminary data.</text>
</comment>
<feature type="compositionally biased region" description="Acidic residues" evidence="9">
    <location>
        <begin position="501"/>
        <end position="519"/>
    </location>
</feature>
<evidence type="ECO:0000313" key="12">
    <source>
        <dbReference type="EMBL" id="MBW9111636.1"/>
    </source>
</evidence>
<keyword evidence="3 12" id="KW-0808">Transferase</keyword>
<evidence type="ECO:0000256" key="1">
    <source>
        <dbReference type="ARBA" id="ARBA00007316"/>
    </source>
</evidence>
<keyword evidence="4" id="KW-0547">Nucleotide-binding</keyword>
<evidence type="ECO:0000256" key="4">
    <source>
        <dbReference type="ARBA" id="ARBA00022741"/>
    </source>
</evidence>
<comment type="catalytic activity">
    <reaction evidence="8">
        <text>L-tyrosyl-[protein] + ATP = O-phospho-L-tyrosyl-[protein] + ADP + H(+)</text>
        <dbReference type="Rhea" id="RHEA:10596"/>
        <dbReference type="Rhea" id="RHEA-COMP:10136"/>
        <dbReference type="Rhea" id="RHEA-COMP:20101"/>
        <dbReference type="ChEBI" id="CHEBI:15378"/>
        <dbReference type="ChEBI" id="CHEBI:30616"/>
        <dbReference type="ChEBI" id="CHEBI:46858"/>
        <dbReference type="ChEBI" id="CHEBI:61978"/>
        <dbReference type="ChEBI" id="CHEBI:456216"/>
        <dbReference type="EC" id="2.7.10.2"/>
    </reaction>
</comment>
<dbReference type="PANTHER" id="PTHR32309:SF13">
    <property type="entry name" value="FERRIC ENTEROBACTIN TRANSPORT PROTEIN FEPE"/>
    <property type="match status" value="1"/>
</dbReference>
<comment type="similarity">
    <text evidence="1">Belongs to the CpsD/CapB family.</text>
</comment>
<evidence type="ECO:0000256" key="10">
    <source>
        <dbReference type="SAM" id="Phobius"/>
    </source>
</evidence>
<keyword evidence="10" id="KW-1133">Transmembrane helix</keyword>
<evidence type="ECO:0000313" key="13">
    <source>
        <dbReference type="Proteomes" id="UP000777440"/>
    </source>
</evidence>
<proteinExistence type="inferred from homology"/>
<dbReference type="GO" id="GO:0004715">
    <property type="term" value="F:non-membrane spanning protein tyrosine kinase activity"/>
    <property type="evidence" value="ECO:0007669"/>
    <property type="project" value="UniProtKB-EC"/>
</dbReference>
<dbReference type="PANTHER" id="PTHR32309">
    <property type="entry name" value="TYROSINE-PROTEIN KINASE"/>
    <property type="match status" value="1"/>
</dbReference>